<dbReference type="InterPro" id="IPR000847">
    <property type="entry name" value="LysR_HTH_N"/>
</dbReference>
<keyword evidence="3" id="KW-0238">DNA-binding</keyword>
<dbReference type="PRINTS" id="PR00039">
    <property type="entry name" value="HTHLYSR"/>
</dbReference>
<feature type="region of interest" description="Disordered" evidence="5">
    <location>
        <begin position="134"/>
        <end position="166"/>
    </location>
</feature>
<evidence type="ECO:0000256" key="4">
    <source>
        <dbReference type="ARBA" id="ARBA00023163"/>
    </source>
</evidence>
<dbReference type="InterPro" id="IPR036388">
    <property type="entry name" value="WH-like_DNA-bd_sf"/>
</dbReference>
<dbReference type="SUPFAM" id="SSF53850">
    <property type="entry name" value="Periplasmic binding protein-like II"/>
    <property type="match status" value="1"/>
</dbReference>
<name>A0AAJ5X922_9SPHN</name>
<organism evidence="7 8">
    <name type="scientific">Candidatus Andeanibacterium colombiense</name>
    <dbReference type="NCBI Taxonomy" id="3121345"/>
    <lineage>
        <taxon>Bacteria</taxon>
        <taxon>Pseudomonadati</taxon>
        <taxon>Pseudomonadota</taxon>
        <taxon>Alphaproteobacteria</taxon>
        <taxon>Sphingomonadales</taxon>
        <taxon>Sphingomonadaceae</taxon>
        <taxon>Candidatus Andeanibacterium</taxon>
    </lineage>
</organism>
<gene>
    <name evidence="7" type="ORF">P0Y56_15040</name>
</gene>
<accession>A0AAJ5X922</accession>
<evidence type="ECO:0000313" key="7">
    <source>
        <dbReference type="EMBL" id="WEK46309.1"/>
    </source>
</evidence>
<reference evidence="7" key="1">
    <citation type="submission" date="2023-03" db="EMBL/GenBank/DDBJ databases">
        <title>Andean soil-derived lignocellulolytic bacterial consortium as a source of novel taxa and putative plastic-active enzymes.</title>
        <authorList>
            <person name="Diaz-Garcia L."/>
            <person name="Chuvochina M."/>
            <person name="Feuerriegel G."/>
            <person name="Bunk B."/>
            <person name="Sproer C."/>
            <person name="Streit W.R."/>
            <person name="Rodriguez L.M."/>
            <person name="Overmann J."/>
            <person name="Jimenez D.J."/>
        </authorList>
    </citation>
    <scope>NUCLEOTIDE SEQUENCE</scope>
    <source>
        <strain evidence="7">MAG 26</strain>
    </source>
</reference>
<dbReference type="KEGG" id="acob:P0Y56_15040"/>
<evidence type="ECO:0000256" key="1">
    <source>
        <dbReference type="ARBA" id="ARBA00009437"/>
    </source>
</evidence>
<evidence type="ECO:0000256" key="2">
    <source>
        <dbReference type="ARBA" id="ARBA00023015"/>
    </source>
</evidence>
<evidence type="ECO:0000259" key="6">
    <source>
        <dbReference type="Pfam" id="PF00126"/>
    </source>
</evidence>
<proteinExistence type="inferred from homology"/>
<protein>
    <submittedName>
        <fullName evidence="7">LysR family transcriptional regulator</fullName>
    </submittedName>
</protein>
<evidence type="ECO:0000313" key="8">
    <source>
        <dbReference type="Proteomes" id="UP001218362"/>
    </source>
</evidence>
<evidence type="ECO:0000256" key="5">
    <source>
        <dbReference type="SAM" id="MobiDB-lite"/>
    </source>
</evidence>
<dbReference type="SUPFAM" id="SSF46785">
    <property type="entry name" value="Winged helix' DNA-binding domain"/>
    <property type="match status" value="1"/>
</dbReference>
<keyword evidence="2" id="KW-0805">Transcription regulation</keyword>
<dbReference type="PANTHER" id="PTHR30118">
    <property type="entry name" value="HTH-TYPE TRANSCRIPTIONAL REGULATOR LEUO-RELATED"/>
    <property type="match status" value="1"/>
</dbReference>
<dbReference type="InterPro" id="IPR050389">
    <property type="entry name" value="LysR-type_TF"/>
</dbReference>
<feature type="domain" description="HTH lysR-type" evidence="6">
    <location>
        <begin position="8"/>
        <end position="67"/>
    </location>
</feature>
<dbReference type="AlphaFoldDB" id="A0AAJ5X922"/>
<dbReference type="Pfam" id="PF00126">
    <property type="entry name" value="HTH_1"/>
    <property type="match status" value="1"/>
</dbReference>
<dbReference type="Proteomes" id="UP001218362">
    <property type="component" value="Chromosome"/>
</dbReference>
<dbReference type="PANTHER" id="PTHR30118:SF15">
    <property type="entry name" value="TRANSCRIPTIONAL REGULATORY PROTEIN"/>
    <property type="match status" value="1"/>
</dbReference>
<dbReference type="InterPro" id="IPR036390">
    <property type="entry name" value="WH_DNA-bd_sf"/>
</dbReference>
<comment type="similarity">
    <text evidence="1">Belongs to the LysR transcriptional regulatory family.</text>
</comment>
<dbReference type="Gene3D" id="3.40.190.10">
    <property type="entry name" value="Periplasmic binding protein-like II"/>
    <property type="match status" value="1"/>
</dbReference>
<dbReference type="GO" id="GO:0003677">
    <property type="term" value="F:DNA binding"/>
    <property type="evidence" value="ECO:0007669"/>
    <property type="project" value="UniProtKB-KW"/>
</dbReference>
<sequence>MRFKGLDLNLLAALSVLLEERSVSGAAARLHLSQPAISGALARLRGYFGDPLLVMQGKRMIPTAHAQALQPQLQAVLAQIDKLIAGAAQFDPPTAKRTFRISLSDYLITVLASGLVPRLRSEAPNILLDLAPPFRRQPHRARPRDDRSPAYTRRTLRSRPSDRAAV</sequence>
<dbReference type="EMBL" id="CP119316">
    <property type="protein sequence ID" value="WEK46309.1"/>
    <property type="molecule type" value="Genomic_DNA"/>
</dbReference>
<evidence type="ECO:0000256" key="3">
    <source>
        <dbReference type="ARBA" id="ARBA00023125"/>
    </source>
</evidence>
<keyword evidence="4" id="KW-0804">Transcription</keyword>
<dbReference type="Gene3D" id="1.10.10.10">
    <property type="entry name" value="Winged helix-like DNA-binding domain superfamily/Winged helix DNA-binding domain"/>
    <property type="match status" value="1"/>
</dbReference>
<dbReference type="GO" id="GO:0003700">
    <property type="term" value="F:DNA-binding transcription factor activity"/>
    <property type="evidence" value="ECO:0007669"/>
    <property type="project" value="InterPro"/>
</dbReference>